<dbReference type="PANTHER" id="PTHR47235">
    <property type="entry name" value="BLR6548 PROTEIN"/>
    <property type="match status" value="1"/>
</dbReference>
<gene>
    <name evidence="5" type="ORF">KHA99_22240</name>
</gene>
<proteinExistence type="inferred from homology"/>
<dbReference type="Gene3D" id="3.40.50.2300">
    <property type="match status" value="2"/>
</dbReference>
<accession>A0A942U5M7</accession>
<keyword evidence="6" id="KW-1185">Reference proteome</keyword>
<dbReference type="EMBL" id="JAGYPF010000004">
    <property type="protein sequence ID" value="MBS4215166.1"/>
    <property type="molecule type" value="Genomic_DNA"/>
</dbReference>
<comment type="caution">
    <text evidence="5">The sequence shown here is derived from an EMBL/GenBank/DDBJ whole genome shotgun (WGS) entry which is preliminary data.</text>
</comment>
<feature type="signal peptide" evidence="3">
    <location>
        <begin position="1"/>
        <end position="18"/>
    </location>
</feature>
<dbReference type="PROSITE" id="PS51257">
    <property type="entry name" value="PROKAR_LIPOPROTEIN"/>
    <property type="match status" value="1"/>
</dbReference>
<dbReference type="PANTHER" id="PTHR47235:SF1">
    <property type="entry name" value="BLR6548 PROTEIN"/>
    <property type="match status" value="1"/>
</dbReference>
<feature type="domain" description="Leucine-binding protein" evidence="4">
    <location>
        <begin position="50"/>
        <end position="393"/>
    </location>
</feature>
<dbReference type="AlphaFoldDB" id="A0A942U5M7"/>
<feature type="chain" id="PRO_5038385423" evidence="3">
    <location>
        <begin position="19"/>
        <end position="408"/>
    </location>
</feature>
<dbReference type="Proteomes" id="UP000679749">
    <property type="component" value="Unassembled WGS sequence"/>
</dbReference>
<evidence type="ECO:0000256" key="3">
    <source>
        <dbReference type="SAM" id="SignalP"/>
    </source>
</evidence>
<name>A0A942U5M7_9BACI</name>
<dbReference type="InterPro" id="IPR028081">
    <property type="entry name" value="Leu-bd"/>
</dbReference>
<keyword evidence="2 3" id="KW-0732">Signal</keyword>
<dbReference type="Pfam" id="PF13458">
    <property type="entry name" value="Peripla_BP_6"/>
    <property type="match status" value="1"/>
</dbReference>
<evidence type="ECO:0000256" key="1">
    <source>
        <dbReference type="ARBA" id="ARBA00010062"/>
    </source>
</evidence>
<dbReference type="CDD" id="cd06343">
    <property type="entry name" value="PBP1_ABC_ligand_binding-like"/>
    <property type="match status" value="1"/>
</dbReference>
<evidence type="ECO:0000313" key="5">
    <source>
        <dbReference type="EMBL" id="MBS4215166.1"/>
    </source>
</evidence>
<dbReference type="InterPro" id="IPR028082">
    <property type="entry name" value="Peripla_BP_I"/>
</dbReference>
<comment type="similarity">
    <text evidence="1">Belongs to the leucine-binding protein family.</text>
</comment>
<reference evidence="5" key="1">
    <citation type="submission" date="2021-05" db="EMBL/GenBank/DDBJ databases">
        <title>Novel Bacillus species.</title>
        <authorList>
            <person name="Liu G."/>
        </authorList>
    </citation>
    <scope>NUCLEOTIDE SEQUENCE</scope>
    <source>
        <strain evidence="5">FJAT-49825</strain>
    </source>
</reference>
<sequence length="408" mass="44821">MRKWLVNSLIMIICLVLAACGGTNSSTTSTKNAKEKSSVKNSQGVTDDEILIGGWVPQSGPAAQWGILAEVYQSYFNKVNADGGVNGRKLKYIAIDDEYQPSKTVAAAKKLVEQEKVFAILGTTGTAHNKAVKPYLTQKGIPVVAVASGDSAFVKPAVKNYFALQTNYDIEARIFSTYANKELKAKSVGIFYQNDDYGIVYRDAAVEELNKLGIKVAAQESYNPTDVDFSAQALSMKKASPDVVFLFASPKPAASFLKEFDKIGGSAERMLTYTSADSTMIDLAGADVMEGVLSTTWVKSLKDKDNPLIKEYVDQISKDIPKQDPNSVFMRSAWAYAQVLVEGLKRSGDNLTWENFIKQMETLKDWDGSLAYNVTYTSDYRYGQTSVKISQFKGGELVDISDVIKYEP</sequence>
<dbReference type="RefSeq" id="WP_213119647.1">
    <property type="nucleotide sequence ID" value="NZ_JAGYPF010000004.1"/>
</dbReference>
<dbReference type="SUPFAM" id="SSF53822">
    <property type="entry name" value="Periplasmic binding protein-like I"/>
    <property type="match status" value="1"/>
</dbReference>
<evidence type="ECO:0000259" key="4">
    <source>
        <dbReference type="Pfam" id="PF13458"/>
    </source>
</evidence>
<organism evidence="5 6">
    <name type="scientific">Neobacillus rhizophilus</name>
    <dbReference type="NCBI Taxonomy" id="2833579"/>
    <lineage>
        <taxon>Bacteria</taxon>
        <taxon>Bacillati</taxon>
        <taxon>Bacillota</taxon>
        <taxon>Bacilli</taxon>
        <taxon>Bacillales</taxon>
        <taxon>Bacillaceae</taxon>
        <taxon>Neobacillus</taxon>
    </lineage>
</organism>
<evidence type="ECO:0000313" key="6">
    <source>
        <dbReference type="Proteomes" id="UP000679749"/>
    </source>
</evidence>
<evidence type="ECO:0000256" key="2">
    <source>
        <dbReference type="ARBA" id="ARBA00022729"/>
    </source>
</evidence>
<protein>
    <submittedName>
        <fullName evidence="5">ABC transporter substrate-binding protein</fullName>
    </submittedName>
</protein>